<accession>A0A6A5TXW7</accession>
<evidence type="ECO:0000256" key="11">
    <source>
        <dbReference type="RuleBase" id="RU361240"/>
    </source>
</evidence>
<feature type="domain" description="Peptidase M28" evidence="12">
    <location>
        <begin position="155"/>
        <end position="360"/>
    </location>
</feature>
<organism evidence="13 14">
    <name type="scientific">Byssothecium circinans</name>
    <dbReference type="NCBI Taxonomy" id="147558"/>
    <lineage>
        <taxon>Eukaryota</taxon>
        <taxon>Fungi</taxon>
        <taxon>Dikarya</taxon>
        <taxon>Ascomycota</taxon>
        <taxon>Pezizomycotina</taxon>
        <taxon>Dothideomycetes</taxon>
        <taxon>Pleosporomycetidae</taxon>
        <taxon>Pleosporales</taxon>
        <taxon>Massarineae</taxon>
        <taxon>Massarinaceae</taxon>
        <taxon>Byssothecium</taxon>
    </lineage>
</organism>
<evidence type="ECO:0000256" key="8">
    <source>
        <dbReference type="ARBA" id="ARBA00022833"/>
    </source>
</evidence>
<dbReference type="InterPro" id="IPR007484">
    <property type="entry name" value="Peptidase_M28"/>
</dbReference>
<keyword evidence="7 11" id="KW-0378">Hydrolase</keyword>
<dbReference type="PANTHER" id="PTHR12147:SF56">
    <property type="entry name" value="AMINOPEPTIDASE YDR415C-RELATED"/>
    <property type="match status" value="1"/>
</dbReference>
<dbReference type="Proteomes" id="UP000800035">
    <property type="component" value="Unassembled WGS sequence"/>
</dbReference>
<gene>
    <name evidence="13" type="ORF">CC80DRAFT_493033</name>
</gene>
<dbReference type="GO" id="GO:0046872">
    <property type="term" value="F:metal ion binding"/>
    <property type="evidence" value="ECO:0007669"/>
    <property type="project" value="UniProtKB-KW"/>
</dbReference>
<evidence type="ECO:0000256" key="7">
    <source>
        <dbReference type="ARBA" id="ARBA00022801"/>
    </source>
</evidence>
<evidence type="ECO:0000256" key="4">
    <source>
        <dbReference type="ARBA" id="ARBA00022670"/>
    </source>
</evidence>
<evidence type="ECO:0000256" key="10">
    <source>
        <dbReference type="ARBA" id="ARBA00043962"/>
    </source>
</evidence>
<keyword evidence="9" id="KW-1015">Disulfide bond</keyword>
<dbReference type="Pfam" id="PF04389">
    <property type="entry name" value="Peptidase_M28"/>
    <property type="match status" value="1"/>
</dbReference>
<feature type="chain" id="PRO_5025709444" description="Peptide hydrolase" evidence="11">
    <location>
        <begin position="17"/>
        <end position="372"/>
    </location>
</feature>
<protein>
    <recommendedName>
        <fullName evidence="11">Peptide hydrolase</fullName>
        <ecNumber evidence="11">3.4.-.-</ecNumber>
    </recommendedName>
</protein>
<evidence type="ECO:0000256" key="6">
    <source>
        <dbReference type="ARBA" id="ARBA00022729"/>
    </source>
</evidence>
<dbReference type="FunFam" id="3.40.630.10:FF:000042">
    <property type="entry name" value="Peptide hydrolase"/>
    <property type="match status" value="1"/>
</dbReference>
<evidence type="ECO:0000256" key="5">
    <source>
        <dbReference type="ARBA" id="ARBA00022723"/>
    </source>
</evidence>
<keyword evidence="3 13" id="KW-0031">Aminopeptidase</keyword>
<sequence length="372" mass="39931">MRYAYCLAALAATVAALPKPDISTAEEKFIIELEGGERREVTETEKFKLKLEGTGFFDVTEFQDFTPASVSERQAVTYPSTLTQGTSVRALNAKLSSSNVQTNLQTFTNYNNRYYRAATGKQSSDWLLALVRSYIPSGSVATAAQFTHSFTQSSIIAKIPGKSTKTVVVGAHQDSINGNSPTSGRAPGADDDGSGTMTILEAFRVLLSNSTIASGGAAQTIEFHWYAGEEGGLLGSQAIFSSYGSAGRNIVGMLNQDMTGYTAGYRNAGLSPKFGVITDNTNAALNAFTKRVITAYTSTGYADDMCGYGCSDHASATRYNYPSAMIFESEMAYENPYIHTASDTIDRIDFAHVLEHARLTVGFAVELAFAAL</sequence>
<dbReference type="AlphaFoldDB" id="A0A6A5TXW7"/>
<keyword evidence="8 11" id="KW-0862">Zinc</keyword>
<keyword evidence="4 11" id="KW-0645">Protease</keyword>
<comment type="cofactor">
    <cofactor evidence="1">
        <name>Zn(2+)</name>
        <dbReference type="ChEBI" id="CHEBI:29105"/>
    </cofactor>
</comment>
<evidence type="ECO:0000256" key="1">
    <source>
        <dbReference type="ARBA" id="ARBA00001947"/>
    </source>
</evidence>
<dbReference type="GO" id="GO:0006508">
    <property type="term" value="P:proteolysis"/>
    <property type="evidence" value="ECO:0007669"/>
    <property type="project" value="UniProtKB-KW"/>
</dbReference>
<evidence type="ECO:0000256" key="3">
    <source>
        <dbReference type="ARBA" id="ARBA00022438"/>
    </source>
</evidence>
<evidence type="ECO:0000313" key="13">
    <source>
        <dbReference type="EMBL" id="KAF1955536.1"/>
    </source>
</evidence>
<dbReference type="Gene3D" id="3.40.630.10">
    <property type="entry name" value="Zn peptidases"/>
    <property type="match status" value="1"/>
</dbReference>
<comment type="subunit">
    <text evidence="2">Monomer.</text>
</comment>
<reference evidence="13" key="1">
    <citation type="journal article" date="2020" name="Stud. Mycol.">
        <title>101 Dothideomycetes genomes: a test case for predicting lifestyles and emergence of pathogens.</title>
        <authorList>
            <person name="Haridas S."/>
            <person name="Albert R."/>
            <person name="Binder M."/>
            <person name="Bloem J."/>
            <person name="Labutti K."/>
            <person name="Salamov A."/>
            <person name="Andreopoulos B."/>
            <person name="Baker S."/>
            <person name="Barry K."/>
            <person name="Bills G."/>
            <person name="Bluhm B."/>
            <person name="Cannon C."/>
            <person name="Castanera R."/>
            <person name="Culley D."/>
            <person name="Daum C."/>
            <person name="Ezra D."/>
            <person name="Gonzalez J."/>
            <person name="Henrissat B."/>
            <person name="Kuo A."/>
            <person name="Liang C."/>
            <person name="Lipzen A."/>
            <person name="Lutzoni F."/>
            <person name="Magnuson J."/>
            <person name="Mondo S."/>
            <person name="Nolan M."/>
            <person name="Ohm R."/>
            <person name="Pangilinan J."/>
            <person name="Park H.-J."/>
            <person name="Ramirez L."/>
            <person name="Alfaro M."/>
            <person name="Sun H."/>
            <person name="Tritt A."/>
            <person name="Yoshinaga Y."/>
            <person name="Zwiers L.-H."/>
            <person name="Turgeon B."/>
            <person name="Goodwin S."/>
            <person name="Spatafora J."/>
            <person name="Crous P."/>
            <person name="Grigoriev I."/>
        </authorList>
    </citation>
    <scope>NUCLEOTIDE SEQUENCE</scope>
    <source>
        <strain evidence="13">CBS 675.92</strain>
    </source>
</reference>
<dbReference type="OrthoDB" id="2214at2759"/>
<name>A0A6A5TXW7_9PLEO</name>
<dbReference type="EMBL" id="ML976994">
    <property type="protein sequence ID" value="KAF1955536.1"/>
    <property type="molecule type" value="Genomic_DNA"/>
</dbReference>
<keyword evidence="6 11" id="KW-0732">Signal</keyword>
<dbReference type="PANTHER" id="PTHR12147">
    <property type="entry name" value="METALLOPEPTIDASE M28 FAMILY MEMBER"/>
    <property type="match status" value="1"/>
</dbReference>
<dbReference type="SUPFAM" id="SSF53187">
    <property type="entry name" value="Zn-dependent exopeptidases"/>
    <property type="match status" value="1"/>
</dbReference>
<comment type="similarity">
    <text evidence="10">Belongs to the peptidase M28 family. M28E subfamily.</text>
</comment>
<evidence type="ECO:0000256" key="9">
    <source>
        <dbReference type="ARBA" id="ARBA00023157"/>
    </source>
</evidence>
<dbReference type="CDD" id="cd03879">
    <property type="entry name" value="M28_AAP"/>
    <property type="match status" value="1"/>
</dbReference>
<feature type="signal peptide" evidence="11">
    <location>
        <begin position="1"/>
        <end position="16"/>
    </location>
</feature>
<dbReference type="InterPro" id="IPR045175">
    <property type="entry name" value="M28_fam"/>
</dbReference>
<evidence type="ECO:0000313" key="14">
    <source>
        <dbReference type="Proteomes" id="UP000800035"/>
    </source>
</evidence>
<dbReference type="GO" id="GO:0004177">
    <property type="term" value="F:aminopeptidase activity"/>
    <property type="evidence" value="ECO:0007669"/>
    <property type="project" value="UniProtKB-KW"/>
</dbReference>
<dbReference type="EC" id="3.4.-.-" evidence="11"/>
<keyword evidence="14" id="KW-1185">Reference proteome</keyword>
<evidence type="ECO:0000256" key="2">
    <source>
        <dbReference type="ARBA" id="ARBA00011245"/>
    </source>
</evidence>
<dbReference type="GO" id="GO:0008235">
    <property type="term" value="F:metalloexopeptidase activity"/>
    <property type="evidence" value="ECO:0007669"/>
    <property type="project" value="InterPro"/>
</dbReference>
<keyword evidence="5 11" id="KW-0479">Metal-binding</keyword>
<proteinExistence type="inferred from homology"/>
<evidence type="ECO:0000259" key="12">
    <source>
        <dbReference type="Pfam" id="PF04389"/>
    </source>
</evidence>